<organism evidence="2 3">
    <name type="scientific">Wolbachia pipientis</name>
    <dbReference type="NCBI Taxonomy" id="955"/>
    <lineage>
        <taxon>Bacteria</taxon>
        <taxon>Pseudomonadati</taxon>
        <taxon>Pseudomonadota</taxon>
        <taxon>Alphaproteobacteria</taxon>
        <taxon>Rickettsiales</taxon>
        <taxon>Anaplasmataceae</taxon>
        <taxon>Wolbachieae</taxon>
        <taxon>Wolbachia</taxon>
    </lineage>
</organism>
<reference evidence="2 3" key="1">
    <citation type="submission" date="2019-03" db="EMBL/GenBank/DDBJ databases">
        <title>Wolbachia endosymbiont of Haematobia irritans wIrr.</title>
        <authorList>
            <person name="Parry R.H."/>
            <person name="Asgari S."/>
        </authorList>
    </citation>
    <scope>NUCLEOTIDE SEQUENCE [LARGE SCALE GENOMIC DNA]</scope>
    <source>
        <strain evidence="3">wIrr</strain>
    </source>
</reference>
<gene>
    <name evidence="2" type="ORF">E0495_03555</name>
</gene>
<name>A0A6I6CJU3_WOLPI</name>
<sequence length="87" mass="9999">MVEHIKEVNNTGFGQMYQFLFLPKGTGTDWRSAFRQQEELFKKVGGNVILPEISNSPSKGNQLGEVGTMLNNVENDQEHIRKKRYRS</sequence>
<dbReference type="RefSeq" id="WP_077188558.1">
    <property type="nucleotide sequence ID" value="NZ_AP028950.1"/>
</dbReference>
<dbReference type="AlphaFoldDB" id="A0A6I6CJU3"/>
<evidence type="ECO:0000313" key="2">
    <source>
        <dbReference type="EMBL" id="QGT16321.1"/>
    </source>
</evidence>
<evidence type="ECO:0000313" key="3">
    <source>
        <dbReference type="Proteomes" id="UP000422744"/>
    </source>
</evidence>
<dbReference type="Proteomes" id="UP000422744">
    <property type="component" value="Chromosome"/>
</dbReference>
<accession>A0A6I6CJU3</accession>
<evidence type="ECO:0000256" key="1">
    <source>
        <dbReference type="SAM" id="MobiDB-lite"/>
    </source>
</evidence>
<feature type="region of interest" description="Disordered" evidence="1">
    <location>
        <begin position="52"/>
        <end position="87"/>
    </location>
</feature>
<dbReference type="EMBL" id="CP037426">
    <property type="protein sequence ID" value="QGT16321.1"/>
    <property type="molecule type" value="Genomic_DNA"/>
</dbReference>
<protein>
    <submittedName>
        <fullName evidence="2">Uncharacterized protein</fullName>
    </submittedName>
</protein>
<proteinExistence type="predicted"/>